<evidence type="ECO:0000313" key="2">
    <source>
        <dbReference type="EMBL" id="CAH1778771.1"/>
    </source>
</evidence>
<dbReference type="InterPro" id="IPR007325">
    <property type="entry name" value="KFase/CYL"/>
</dbReference>
<dbReference type="PANTHER" id="PTHR31118:SF12">
    <property type="entry name" value="CYCLASE-LIKE PROTEIN 2"/>
    <property type="match status" value="1"/>
</dbReference>
<keyword evidence="3" id="KW-1185">Reference proteome</keyword>
<evidence type="ECO:0000256" key="1">
    <source>
        <dbReference type="ARBA" id="ARBA00007865"/>
    </source>
</evidence>
<dbReference type="InterPro" id="IPR037175">
    <property type="entry name" value="KFase_sf"/>
</dbReference>
<protein>
    <submittedName>
        <fullName evidence="2">Uncharacterized protein</fullName>
    </submittedName>
</protein>
<sequence length="314" mass="35385">MDLSRDLWHLKYLTIVLMFIFVLLFLFGHHGDAKKQTLQMNHLVDEKTLVYFPTVARYKREVHFKGISQYDQPDGSKTWFEEWNYYTSEHVGTHIDAPVHFGKNGPGNRWYIEDIPFERFIGPAVVVDVSDKADIDTNVDYGATIEDIQEYERQFGAIPSGAILLIHTGWGKYWGDQVKYAGTDTRDEKKAHFPSLSPEAAQWIAEDGRIVGVGVDSSSCDTGDQLDTAAHVNLFEKNVYCLENVANLGQLPRKGATIYVMPIPIKGGSGAPSRVYATWDDGLFSGFTLKSATAPFLVGGLIWGYILYFYNHNI</sequence>
<dbReference type="OrthoDB" id="7108654at2759"/>
<gene>
    <name evidence="2" type="ORF">OFUS_LOCUS5640</name>
</gene>
<dbReference type="SUPFAM" id="SSF102198">
    <property type="entry name" value="Putative cyclase"/>
    <property type="match status" value="1"/>
</dbReference>
<dbReference type="GO" id="GO:0019441">
    <property type="term" value="P:L-tryptophan catabolic process to kynurenine"/>
    <property type="evidence" value="ECO:0007669"/>
    <property type="project" value="InterPro"/>
</dbReference>
<dbReference type="Gene3D" id="3.50.30.50">
    <property type="entry name" value="Putative cyclase"/>
    <property type="match status" value="1"/>
</dbReference>
<evidence type="ECO:0000313" key="3">
    <source>
        <dbReference type="Proteomes" id="UP000749559"/>
    </source>
</evidence>
<accession>A0A8J1YA54</accession>
<dbReference type="PANTHER" id="PTHR31118">
    <property type="entry name" value="CYCLASE-LIKE PROTEIN 2"/>
    <property type="match status" value="1"/>
</dbReference>
<dbReference type="EMBL" id="CAIIXF020000003">
    <property type="protein sequence ID" value="CAH1778771.1"/>
    <property type="molecule type" value="Genomic_DNA"/>
</dbReference>
<dbReference type="GO" id="GO:0004061">
    <property type="term" value="F:arylformamidase activity"/>
    <property type="evidence" value="ECO:0007669"/>
    <property type="project" value="InterPro"/>
</dbReference>
<comment type="caution">
    <text evidence="2">The sequence shown here is derived from an EMBL/GenBank/DDBJ whole genome shotgun (WGS) entry which is preliminary data.</text>
</comment>
<name>A0A8J1YA54_OWEFU</name>
<reference evidence="2" key="1">
    <citation type="submission" date="2022-03" db="EMBL/GenBank/DDBJ databases">
        <authorList>
            <person name="Martin C."/>
        </authorList>
    </citation>
    <scope>NUCLEOTIDE SEQUENCE</scope>
</reference>
<dbReference type="Pfam" id="PF04199">
    <property type="entry name" value="Cyclase"/>
    <property type="match status" value="1"/>
</dbReference>
<proteinExistence type="inferred from homology"/>
<organism evidence="2 3">
    <name type="scientific">Owenia fusiformis</name>
    <name type="common">Polychaete worm</name>
    <dbReference type="NCBI Taxonomy" id="6347"/>
    <lineage>
        <taxon>Eukaryota</taxon>
        <taxon>Metazoa</taxon>
        <taxon>Spiralia</taxon>
        <taxon>Lophotrochozoa</taxon>
        <taxon>Annelida</taxon>
        <taxon>Polychaeta</taxon>
        <taxon>Sedentaria</taxon>
        <taxon>Canalipalpata</taxon>
        <taxon>Sabellida</taxon>
        <taxon>Oweniida</taxon>
        <taxon>Oweniidae</taxon>
        <taxon>Owenia</taxon>
    </lineage>
</organism>
<dbReference type="Proteomes" id="UP000749559">
    <property type="component" value="Unassembled WGS sequence"/>
</dbReference>
<comment type="similarity">
    <text evidence="1">Belongs to the Cyclase 1 superfamily.</text>
</comment>
<dbReference type="AlphaFoldDB" id="A0A8J1YA54"/>